<dbReference type="SUPFAM" id="SSF47336">
    <property type="entry name" value="ACP-like"/>
    <property type="match status" value="1"/>
</dbReference>
<evidence type="ECO:0000313" key="3">
    <source>
        <dbReference type="Proteomes" id="UP001551658"/>
    </source>
</evidence>
<comment type="caution">
    <text evidence="2">The sequence shown here is derived from an EMBL/GenBank/DDBJ whole genome shotgun (WGS) entry which is preliminary data.</text>
</comment>
<organism evidence="2 3">
    <name type="scientific">Nocardia fusca</name>
    <dbReference type="NCBI Taxonomy" id="941183"/>
    <lineage>
        <taxon>Bacteria</taxon>
        <taxon>Bacillati</taxon>
        <taxon>Actinomycetota</taxon>
        <taxon>Actinomycetes</taxon>
        <taxon>Mycobacteriales</taxon>
        <taxon>Nocardiaceae</taxon>
        <taxon>Nocardia</taxon>
    </lineage>
</organism>
<keyword evidence="3" id="KW-1185">Reference proteome</keyword>
<dbReference type="Pfam" id="PF00550">
    <property type="entry name" value="PP-binding"/>
    <property type="match status" value="1"/>
</dbReference>
<proteinExistence type="predicted"/>
<accession>A0ABV3FDZ5</accession>
<name>A0ABV3FDZ5_9NOCA</name>
<dbReference type="Gene3D" id="1.10.1200.10">
    <property type="entry name" value="ACP-like"/>
    <property type="match status" value="1"/>
</dbReference>
<protein>
    <submittedName>
        <fullName evidence="2">Phosphopantetheine-binding protein</fullName>
    </submittedName>
</protein>
<dbReference type="RefSeq" id="WP_357982917.1">
    <property type="nucleotide sequence ID" value="NZ_JBFAIH010000016.1"/>
</dbReference>
<gene>
    <name evidence="2" type="ORF">AB0H72_24550</name>
</gene>
<dbReference type="Proteomes" id="UP001551658">
    <property type="component" value="Unassembled WGS sequence"/>
</dbReference>
<dbReference type="InterPro" id="IPR036736">
    <property type="entry name" value="ACP-like_sf"/>
</dbReference>
<dbReference type="InterPro" id="IPR009081">
    <property type="entry name" value="PP-bd_ACP"/>
</dbReference>
<reference evidence="2 3" key="1">
    <citation type="submission" date="2024-06" db="EMBL/GenBank/DDBJ databases">
        <title>The Natural Products Discovery Center: Release of the First 8490 Sequenced Strains for Exploring Actinobacteria Biosynthetic Diversity.</title>
        <authorList>
            <person name="Kalkreuter E."/>
            <person name="Kautsar S.A."/>
            <person name="Yang D."/>
            <person name="Bader C.D."/>
            <person name="Teijaro C.N."/>
            <person name="Fluegel L."/>
            <person name="Davis C.M."/>
            <person name="Simpson J.R."/>
            <person name="Lauterbach L."/>
            <person name="Steele A.D."/>
            <person name="Gui C."/>
            <person name="Meng S."/>
            <person name="Li G."/>
            <person name="Viehrig K."/>
            <person name="Ye F."/>
            <person name="Su P."/>
            <person name="Kiefer A.F."/>
            <person name="Nichols A."/>
            <person name="Cepeda A.J."/>
            <person name="Yan W."/>
            <person name="Fan B."/>
            <person name="Jiang Y."/>
            <person name="Adhikari A."/>
            <person name="Zheng C.-J."/>
            <person name="Schuster L."/>
            <person name="Cowan T.M."/>
            <person name="Smanski M.J."/>
            <person name="Chevrette M.G."/>
            <person name="De Carvalho L.P.S."/>
            <person name="Shen B."/>
        </authorList>
    </citation>
    <scope>NUCLEOTIDE SEQUENCE [LARGE SCALE GENOMIC DNA]</scope>
    <source>
        <strain evidence="2 3">NPDC050671</strain>
    </source>
</reference>
<evidence type="ECO:0000259" key="1">
    <source>
        <dbReference type="PROSITE" id="PS50075"/>
    </source>
</evidence>
<feature type="domain" description="Carrier" evidence="1">
    <location>
        <begin position="5"/>
        <end position="79"/>
    </location>
</feature>
<dbReference type="PROSITE" id="PS50075">
    <property type="entry name" value="CARRIER"/>
    <property type="match status" value="1"/>
</dbReference>
<sequence>MPDTVPIRDYVAEFLHTHCDLDFDEITPEATLDDLDVDSLTVLSIIVLVEKEYGLELPERQVAAARTFGDLMGLLGVRTAAPS</sequence>
<dbReference type="EMBL" id="JBFAIH010000016">
    <property type="protein sequence ID" value="MEV0365873.1"/>
    <property type="molecule type" value="Genomic_DNA"/>
</dbReference>
<evidence type="ECO:0000313" key="2">
    <source>
        <dbReference type="EMBL" id="MEV0365873.1"/>
    </source>
</evidence>